<protein>
    <recommendedName>
        <fullName evidence="1">Apple domain-containing protein</fullName>
    </recommendedName>
</protein>
<proteinExistence type="predicted"/>
<dbReference type="AlphaFoldDB" id="Q0TZX6"/>
<gene>
    <name evidence="2" type="ORF">SNOG_14823</name>
</gene>
<feature type="domain" description="Apple" evidence="1">
    <location>
        <begin position="401"/>
        <end position="445"/>
    </location>
</feature>
<sequence>MGTASPAPADYASCIDACAATTGCRAVSYIPNGPCYLKSALVCLVVVVCELEPVSYSGHQRIVCGCLFERNFECIIDTYFHKRRIVKHTIKRVVERTFKRIVERTFRRIVERTFRRTLKRILKRIVKYIVKRIHEQNFKRTLNCIVQCVFLECDFQLILAEPFIDVVDEGGSSFQVECYVDRAGGDMANSPVYPGSYEECLLACAQRDGCVQVSYNPGGPCYLKNAQGAANQNGNIIGGRKLIAATSVASSSLSSATSSAPVSSSAASTSTSSSIVASSCFDRFFFPVCFASFFNNFVNFGSGINCLTKHGGSLECNKCGWISNRYRHHDSLRYQLQLHVHSISNTFCAVISNAIGASVGNSIGHLIHDSIGDRVSYSKYCCYGSTYTSNCGAVYAVECAADRVGNDIAMSYANTLNECLESCSNTLGCVDVSFVNGSPGPCYMKSKAGDIVPNSNIWGGRQVSGCTTATHKLKLHRKRVVRKEHKSASPIQKRGIPYGPDFTYYQGQAQTTTTTSTVTQTAATT</sequence>
<dbReference type="eggNOG" id="ENOG502QTFH">
    <property type="taxonomic scope" value="Eukaryota"/>
</dbReference>
<dbReference type="GeneID" id="5981927"/>
<dbReference type="PANTHER" id="PTHR33946">
    <property type="match status" value="1"/>
</dbReference>
<dbReference type="VEuPathDB" id="FungiDB:JI435_148230"/>
<evidence type="ECO:0000313" key="2">
    <source>
        <dbReference type="EMBL" id="EAT77675.2"/>
    </source>
</evidence>
<evidence type="ECO:0000313" key="3">
    <source>
        <dbReference type="Proteomes" id="UP000001055"/>
    </source>
</evidence>
<dbReference type="HOGENOM" id="CLU_518857_0_0_1"/>
<dbReference type="InParanoid" id="Q0TZX6"/>
<organism evidence="2 3">
    <name type="scientific">Phaeosphaeria nodorum (strain SN15 / ATCC MYA-4574 / FGSC 10173)</name>
    <name type="common">Glume blotch fungus</name>
    <name type="synonym">Parastagonospora nodorum</name>
    <dbReference type="NCBI Taxonomy" id="321614"/>
    <lineage>
        <taxon>Eukaryota</taxon>
        <taxon>Fungi</taxon>
        <taxon>Dikarya</taxon>
        <taxon>Ascomycota</taxon>
        <taxon>Pezizomycotina</taxon>
        <taxon>Dothideomycetes</taxon>
        <taxon>Pleosporomycetidae</taxon>
        <taxon>Pleosporales</taxon>
        <taxon>Pleosporineae</taxon>
        <taxon>Phaeosphaeriaceae</taxon>
        <taxon>Parastagonospora</taxon>
    </lineage>
</organism>
<dbReference type="KEGG" id="pno:SNOG_14823"/>
<dbReference type="PANTHER" id="PTHR33946:SF4">
    <property type="entry name" value="COAGULATION FACTOR XI"/>
    <property type="match status" value="1"/>
</dbReference>
<dbReference type="Proteomes" id="UP000001055">
    <property type="component" value="Unassembled WGS sequence"/>
</dbReference>
<feature type="domain" description="Apple" evidence="1">
    <location>
        <begin position="180"/>
        <end position="224"/>
    </location>
</feature>
<dbReference type="RefSeq" id="XP_001805000.1">
    <property type="nucleotide sequence ID" value="XM_001804948.1"/>
</dbReference>
<dbReference type="EMBL" id="CH445358">
    <property type="protein sequence ID" value="EAT77675.2"/>
    <property type="molecule type" value="Genomic_DNA"/>
</dbReference>
<dbReference type="Pfam" id="PF14295">
    <property type="entry name" value="PAN_4"/>
    <property type="match status" value="3"/>
</dbReference>
<evidence type="ECO:0000259" key="1">
    <source>
        <dbReference type="Pfam" id="PF14295"/>
    </source>
</evidence>
<accession>Q0TZX6</accession>
<dbReference type="InterPro" id="IPR003609">
    <property type="entry name" value="Pan_app"/>
</dbReference>
<feature type="domain" description="Apple" evidence="1">
    <location>
        <begin position="10"/>
        <end position="38"/>
    </location>
</feature>
<dbReference type="Gene3D" id="3.50.4.10">
    <property type="entry name" value="Hepatocyte Growth Factor"/>
    <property type="match status" value="2"/>
</dbReference>
<reference evidence="3" key="1">
    <citation type="journal article" date="2007" name="Plant Cell">
        <title>Dothideomycete-plant interactions illuminated by genome sequencing and EST analysis of the wheat pathogen Stagonospora nodorum.</title>
        <authorList>
            <person name="Hane J.K."/>
            <person name="Lowe R.G."/>
            <person name="Solomon P.S."/>
            <person name="Tan K.C."/>
            <person name="Schoch C.L."/>
            <person name="Spatafora J.W."/>
            <person name="Crous P.W."/>
            <person name="Kodira C."/>
            <person name="Birren B.W."/>
            <person name="Galagan J.E."/>
            <person name="Torriani S.F."/>
            <person name="McDonald B.A."/>
            <person name="Oliver R.P."/>
        </authorList>
    </citation>
    <scope>NUCLEOTIDE SEQUENCE [LARGE SCALE GENOMIC DNA]</scope>
    <source>
        <strain evidence="3">SN15 / ATCC MYA-4574 / FGSC 10173</strain>
    </source>
</reference>
<dbReference type="VEuPathDB" id="FungiDB:JI435_309120"/>
<name>Q0TZX6_PHANO</name>